<dbReference type="OMA" id="WLIESAH"/>
<dbReference type="KEGG" id="xla:108701745"/>
<dbReference type="OrthoDB" id="9906453at2759"/>
<dbReference type="AlphaFoldDB" id="A0A1L8EZB8"/>
<keyword evidence="1" id="KW-0472">Membrane</keyword>
<gene>
    <name evidence="3 4" type="primary">LOC108701745</name>
</gene>
<keyword evidence="1" id="KW-0812">Transmembrane</keyword>
<dbReference type="PaxDb" id="8355-A0A1L8EZB8"/>
<dbReference type="Bgee" id="108701745">
    <property type="expression patterns" value="Expressed in neurula embryo and 3 other cell types or tissues"/>
</dbReference>
<name>A0A1L8EZB8_XENLA</name>
<evidence type="ECO:0000313" key="2">
    <source>
        <dbReference type="Proteomes" id="UP000186698"/>
    </source>
</evidence>
<dbReference type="RefSeq" id="XP_041433018.1">
    <property type="nucleotide sequence ID" value="XM_041577084.1"/>
</dbReference>
<evidence type="ECO:0000313" key="4">
    <source>
        <dbReference type="RefSeq" id="XP_041433018.1"/>
    </source>
</evidence>
<dbReference type="RefSeq" id="XP_018092255.1">
    <property type="nucleotide sequence ID" value="XM_018236766.2"/>
</dbReference>
<keyword evidence="2" id="KW-1185">Reference proteome</keyword>
<evidence type="ECO:0000313" key="3">
    <source>
        <dbReference type="RefSeq" id="XP_018092255.1"/>
    </source>
</evidence>
<dbReference type="Proteomes" id="UP000186698">
    <property type="component" value="Chromosome 9_10L"/>
</dbReference>
<feature type="transmembrane region" description="Helical" evidence="1">
    <location>
        <begin position="177"/>
        <end position="197"/>
    </location>
</feature>
<organism evidence="3">
    <name type="scientific">Xenopus laevis</name>
    <name type="common">African clawed frog</name>
    <dbReference type="NCBI Taxonomy" id="8355"/>
    <lineage>
        <taxon>Eukaryota</taxon>
        <taxon>Metazoa</taxon>
        <taxon>Chordata</taxon>
        <taxon>Craniata</taxon>
        <taxon>Vertebrata</taxon>
        <taxon>Euteleostomi</taxon>
        <taxon>Amphibia</taxon>
        <taxon>Batrachia</taxon>
        <taxon>Anura</taxon>
        <taxon>Pipoidea</taxon>
        <taxon>Pipidae</taxon>
        <taxon>Xenopodinae</taxon>
        <taxon>Xenopus</taxon>
        <taxon>Xenopus</taxon>
    </lineage>
</organism>
<sequence>MTGGQIKKPLLGIFSRVDQTKYQWLIESAHSSVPDIRPVHIANDSGQNFREEVPKCTIAILYHTVNRGRLNLTNIKDSLYDNELQILHDMLGKENVIVVIDDLEDSNSAEKDRILNEQPSLRRLARDVFLFSTKEKERIPLGNQKKKKIPDPKVEQLIKIIKDHHQRKQCYMNVPCAIGTMVIGIVFLLLFAGVLIYSCKIPLH</sequence>
<protein>
    <submittedName>
        <fullName evidence="3 4">Uncharacterized protein LOC108701745</fullName>
    </submittedName>
</protein>
<proteinExistence type="predicted"/>
<dbReference type="GeneID" id="108701745"/>
<accession>A0A1L8EZB8</accession>
<evidence type="ECO:0000256" key="1">
    <source>
        <dbReference type="SAM" id="Phobius"/>
    </source>
</evidence>
<keyword evidence="1" id="KW-1133">Transmembrane helix</keyword>
<reference evidence="3" key="1">
    <citation type="submission" date="2022-04" db="UniProtKB">
        <authorList>
            <consortium name="RefSeq"/>
        </authorList>
    </citation>
    <scope>IDENTIFICATION</scope>
    <source>
        <strain evidence="3 4">J_2021</strain>
        <tissue evidence="3 4">Erythrocytes</tissue>
    </source>
</reference>